<evidence type="ECO:0000313" key="1">
    <source>
        <dbReference type="EMBL" id="MFC1409734.1"/>
    </source>
</evidence>
<accession>A0ABV6V7Q0</accession>
<reference evidence="1 2" key="1">
    <citation type="submission" date="2024-09" db="EMBL/GenBank/DDBJ databases">
        <authorList>
            <person name="Lee S.D."/>
        </authorList>
    </citation>
    <scope>NUCLEOTIDE SEQUENCE [LARGE SCALE GENOMIC DNA]</scope>
    <source>
        <strain evidence="1 2">N1-1</strain>
    </source>
</reference>
<name>A0ABV6V7Q0_9ACTN</name>
<evidence type="ECO:0000313" key="2">
    <source>
        <dbReference type="Proteomes" id="UP001592582"/>
    </source>
</evidence>
<sequence length="136" mass="14577">MTPAAQPPDAAELGPGLERWRLILGAAAERRTGPLGAEAAARDAALEWLYGRDPDHEARGVRRTPPTREGGQGPSPVTAVDWLDQIHRLFPRRRSSGWNGTRWSATSSTRSSPIPPCWSGSSPVRPCSAPCCAPST</sequence>
<gene>
    <name evidence="1" type="ORF">ACEZDG_10620</name>
</gene>
<keyword evidence="2" id="KW-1185">Reference proteome</keyword>
<proteinExistence type="predicted"/>
<dbReference type="EMBL" id="JBHEZX010000004">
    <property type="protein sequence ID" value="MFC1409734.1"/>
    <property type="molecule type" value="Genomic_DNA"/>
</dbReference>
<dbReference type="Proteomes" id="UP001592582">
    <property type="component" value="Unassembled WGS sequence"/>
</dbReference>
<comment type="caution">
    <text evidence="1">The sequence shown here is derived from an EMBL/GenBank/DDBJ whole genome shotgun (WGS) entry which is preliminary data.</text>
</comment>
<organism evidence="1 2">
    <name type="scientific">Streptacidiphilus alkalitolerans</name>
    <dbReference type="NCBI Taxonomy" id="3342712"/>
    <lineage>
        <taxon>Bacteria</taxon>
        <taxon>Bacillati</taxon>
        <taxon>Actinomycetota</taxon>
        <taxon>Actinomycetes</taxon>
        <taxon>Kitasatosporales</taxon>
        <taxon>Streptomycetaceae</taxon>
        <taxon>Streptacidiphilus</taxon>
    </lineage>
</organism>
<protein>
    <submittedName>
        <fullName evidence="1">Uncharacterized protein</fullName>
    </submittedName>
</protein>